<name>A0A1I9YFW1_9BURK</name>
<dbReference type="EMBL" id="CP017561">
    <property type="protein sequence ID" value="APA85194.1"/>
    <property type="molecule type" value="Genomic_DNA"/>
</dbReference>
<evidence type="ECO:0000313" key="1">
    <source>
        <dbReference type="EMBL" id="APA85194.1"/>
    </source>
</evidence>
<accession>A0A1I9YFW1</accession>
<protein>
    <submittedName>
        <fullName evidence="1">Uncharacterized protein</fullName>
    </submittedName>
</protein>
<reference evidence="1" key="1">
    <citation type="submission" date="2016-09" db="EMBL/GenBank/DDBJ databases">
        <title>The Complete Genome of Burkholderia sprentiae wsm5005.</title>
        <authorList>
            <person name="De Meyer S."/>
            <person name="Wang P."/>
            <person name="Terpolilli J."/>
        </authorList>
    </citation>
    <scope>NUCLEOTIDE SEQUENCE [LARGE SCALE GENOMIC DNA]</scope>
    <source>
        <strain evidence="1">WSM5005</strain>
    </source>
</reference>
<gene>
    <name evidence="1" type="ORF">BJG93_07205</name>
</gene>
<dbReference type="AlphaFoldDB" id="A0A1I9YFW1"/>
<sequence>MEAWASFDTFAAIASIPRSRYATGVGTNVKCRMPTIVDEINRCPSQSAELDPGQPGYRPVDI</sequence>
<organism evidence="1">
    <name type="scientific">Paraburkholderia sprentiae WSM5005</name>
    <dbReference type="NCBI Taxonomy" id="754502"/>
    <lineage>
        <taxon>Bacteria</taxon>
        <taxon>Pseudomonadati</taxon>
        <taxon>Pseudomonadota</taxon>
        <taxon>Betaproteobacteria</taxon>
        <taxon>Burkholderiales</taxon>
        <taxon>Burkholderiaceae</taxon>
        <taxon>Paraburkholderia</taxon>
    </lineage>
</organism>
<proteinExistence type="predicted"/>